<keyword evidence="9" id="KW-1185">Reference proteome</keyword>
<evidence type="ECO:0000256" key="3">
    <source>
        <dbReference type="ARBA" id="ARBA00022989"/>
    </source>
</evidence>
<keyword evidence="5" id="KW-0175">Coiled coil</keyword>
<evidence type="ECO:0000256" key="4">
    <source>
        <dbReference type="ARBA" id="ARBA00023136"/>
    </source>
</evidence>
<proteinExistence type="predicted"/>
<dbReference type="Proteomes" id="UP000436088">
    <property type="component" value="Unassembled WGS sequence"/>
</dbReference>
<dbReference type="PANTHER" id="PTHR31448:SF39">
    <property type="entry name" value="MYOSIN-BINDING PROTEIN 4-RELATED"/>
    <property type="match status" value="1"/>
</dbReference>
<evidence type="ECO:0000256" key="1">
    <source>
        <dbReference type="ARBA" id="ARBA00004167"/>
    </source>
</evidence>
<sequence length="556" mass="62977">MTATAASFPNLQRNLKGFTQVLKYAACEWILIVLLFVDGALSYMLTSFANYCELQSPCILCTRPDHIFGKLKDGFYRNLFCRHHRSEISFLLSCNIHDKLVDGRGLCDECLSSHVRGHESDLECRRLIGGKLGYDGKFGSRSSVLDGVIRLCLCCNKPWAGRSDSHRLLQLKSHDMMVPKLNIHRDTELKITSEFKFCFPSFDDLNSNSVVRDVIENKPKKQPEPDANESRVVRCLAPESVNKEKLEDEKGNFNELPGLVSLDDCPSFDLTKDPRFSAAVLADLISMVETSNPDNSKDAIEPFSDNFTRSCATELLRTNSNSIEVRNLKNLFIEAISESPGLKTFDESSVIEGESEDRLENAREDINALSKELEEERNASSIAAYQAMAMITRLREEKASLRMEALQYLRMIEEQAEYDVEALEKANDLLTEKERELKDLEAELDYYRRKFPDETPDEPGPDASVDLDNEHVRMVNATCSKQVDMENSLETGFPEASLVDDEPVVITALSEIEDEKLYISHLLQKLEKKLSRLAQYGASRDFSDNEHSDDENHGFS</sequence>
<feature type="coiled-coil region" evidence="5">
    <location>
        <begin position="352"/>
        <end position="379"/>
    </location>
</feature>
<accession>A0A6A3AE37</accession>
<dbReference type="EMBL" id="VEPZ02001024">
    <property type="protein sequence ID" value="KAE8701425.1"/>
    <property type="molecule type" value="Genomic_DNA"/>
</dbReference>
<evidence type="ECO:0000256" key="5">
    <source>
        <dbReference type="SAM" id="Coils"/>
    </source>
</evidence>
<protein>
    <submittedName>
        <fullName evidence="8">IND1(Iron-sulfur protein required for NADH dehydrogenase)-like isoform 1</fullName>
    </submittedName>
</protein>
<dbReference type="PANTHER" id="PTHR31448">
    <property type="entry name" value="MYOSIN-BINDING PROTEIN 2"/>
    <property type="match status" value="1"/>
</dbReference>
<dbReference type="PROSITE" id="PS51775">
    <property type="entry name" value="GTD_BINDING"/>
    <property type="match status" value="1"/>
</dbReference>
<comment type="caution">
    <text evidence="8">The sequence shown here is derived from an EMBL/GenBank/DDBJ whole genome shotgun (WGS) entry which is preliminary data.</text>
</comment>
<feature type="transmembrane region" description="Helical" evidence="6">
    <location>
        <begin position="21"/>
        <end position="45"/>
    </location>
</feature>
<keyword evidence="3 6" id="KW-1133">Transmembrane helix</keyword>
<dbReference type="Pfam" id="PF04576">
    <property type="entry name" value="Zein-binding"/>
    <property type="match status" value="1"/>
</dbReference>
<keyword evidence="4 6" id="KW-0472">Membrane</keyword>
<name>A0A6A3AE37_HIBSY</name>
<dbReference type="InterPro" id="IPR039306">
    <property type="entry name" value="MYOB"/>
</dbReference>
<organism evidence="8 9">
    <name type="scientific">Hibiscus syriacus</name>
    <name type="common">Rose of Sharon</name>
    <dbReference type="NCBI Taxonomy" id="106335"/>
    <lineage>
        <taxon>Eukaryota</taxon>
        <taxon>Viridiplantae</taxon>
        <taxon>Streptophyta</taxon>
        <taxon>Embryophyta</taxon>
        <taxon>Tracheophyta</taxon>
        <taxon>Spermatophyta</taxon>
        <taxon>Magnoliopsida</taxon>
        <taxon>eudicotyledons</taxon>
        <taxon>Gunneridae</taxon>
        <taxon>Pentapetalae</taxon>
        <taxon>rosids</taxon>
        <taxon>malvids</taxon>
        <taxon>Malvales</taxon>
        <taxon>Malvaceae</taxon>
        <taxon>Malvoideae</taxon>
        <taxon>Hibiscus</taxon>
    </lineage>
</organism>
<evidence type="ECO:0000259" key="7">
    <source>
        <dbReference type="PROSITE" id="PS51775"/>
    </source>
</evidence>
<dbReference type="GO" id="GO:0016020">
    <property type="term" value="C:membrane"/>
    <property type="evidence" value="ECO:0007669"/>
    <property type="project" value="UniProtKB-SubCell"/>
</dbReference>
<feature type="coiled-coil region" evidence="5">
    <location>
        <begin position="413"/>
        <end position="450"/>
    </location>
</feature>
<evidence type="ECO:0000256" key="6">
    <source>
        <dbReference type="SAM" id="Phobius"/>
    </source>
</evidence>
<comment type="subcellular location">
    <subcellularLocation>
        <location evidence="1">Membrane</location>
        <topology evidence="1">Single-pass membrane protein</topology>
    </subcellularLocation>
</comment>
<feature type="domain" description="GTD-binding" evidence="7">
    <location>
        <begin position="350"/>
        <end position="448"/>
    </location>
</feature>
<keyword evidence="2 6" id="KW-0812">Transmembrane</keyword>
<reference evidence="8" key="1">
    <citation type="submission" date="2019-09" db="EMBL/GenBank/DDBJ databases">
        <title>Draft genome information of white flower Hibiscus syriacus.</title>
        <authorList>
            <person name="Kim Y.-M."/>
        </authorList>
    </citation>
    <scope>NUCLEOTIDE SEQUENCE [LARGE SCALE GENOMIC DNA]</scope>
    <source>
        <strain evidence="8">YM2019G1</strain>
    </source>
</reference>
<dbReference type="AlphaFoldDB" id="A0A6A3AE37"/>
<evidence type="ECO:0000313" key="8">
    <source>
        <dbReference type="EMBL" id="KAE8701425.1"/>
    </source>
</evidence>
<evidence type="ECO:0000256" key="2">
    <source>
        <dbReference type="ARBA" id="ARBA00022692"/>
    </source>
</evidence>
<dbReference type="GO" id="GO:0080115">
    <property type="term" value="F:myosin XI tail binding"/>
    <property type="evidence" value="ECO:0007669"/>
    <property type="project" value="UniProtKB-ARBA"/>
</dbReference>
<dbReference type="InterPro" id="IPR007656">
    <property type="entry name" value="GTD-bd"/>
</dbReference>
<gene>
    <name evidence="8" type="ORF">F3Y22_tig00110548pilonHSYRG00959</name>
</gene>
<evidence type="ECO:0000313" key="9">
    <source>
        <dbReference type="Proteomes" id="UP000436088"/>
    </source>
</evidence>